<comment type="caution">
    <text evidence="13">The sequence shown here is derived from an EMBL/GenBank/DDBJ whole genome shotgun (WGS) entry which is preliminary data.</text>
</comment>
<dbReference type="Proteomes" id="UP000309676">
    <property type="component" value="Unassembled WGS sequence"/>
</dbReference>
<comment type="pathway">
    <text evidence="3">Cofactor biosynthesis; riboflavin biosynthesis; riboflavin from 2-hydroxy-3-oxobutyl phosphate and 5-amino-6-(D-ribitylamino)uracil: step 2/2.</text>
</comment>
<name>A0A5R9G9D3_9BACL</name>
<evidence type="ECO:0000256" key="8">
    <source>
        <dbReference type="ARBA" id="ARBA00022679"/>
    </source>
</evidence>
<feature type="repeat" description="Lumazine-binding" evidence="11">
    <location>
        <begin position="97"/>
        <end position="194"/>
    </location>
</feature>
<comment type="subunit">
    <text evidence="4">Homotrimer.</text>
</comment>
<feature type="repeat" description="Lumazine-binding" evidence="11">
    <location>
        <begin position="1"/>
        <end position="96"/>
    </location>
</feature>
<keyword evidence="7" id="KW-0686">Riboflavin biosynthesis</keyword>
<protein>
    <recommendedName>
        <fullName evidence="6 10">Riboflavin synthase</fullName>
        <ecNumber evidence="5 10">2.5.1.9</ecNumber>
    </recommendedName>
</protein>
<dbReference type="InterPro" id="IPR023366">
    <property type="entry name" value="ATP_synth_asu-like_sf"/>
</dbReference>
<dbReference type="FunFam" id="2.40.30.20:FF:000003">
    <property type="entry name" value="Riboflavin synthase, alpha subunit"/>
    <property type="match status" value="1"/>
</dbReference>
<evidence type="ECO:0000259" key="12">
    <source>
        <dbReference type="PROSITE" id="PS51177"/>
    </source>
</evidence>
<dbReference type="InterPro" id="IPR017938">
    <property type="entry name" value="Riboflavin_synthase-like_b-brl"/>
</dbReference>
<evidence type="ECO:0000256" key="3">
    <source>
        <dbReference type="ARBA" id="ARBA00004887"/>
    </source>
</evidence>
<dbReference type="FunFam" id="2.40.30.20:FF:000004">
    <property type="entry name" value="Riboflavin synthase, alpha subunit"/>
    <property type="match status" value="1"/>
</dbReference>
<dbReference type="CDD" id="cd00402">
    <property type="entry name" value="Riboflavin_synthase_like"/>
    <property type="match status" value="1"/>
</dbReference>
<dbReference type="OrthoDB" id="9788537at2"/>
<dbReference type="NCBIfam" id="NF006767">
    <property type="entry name" value="PRK09289.1"/>
    <property type="match status" value="1"/>
</dbReference>
<dbReference type="NCBIfam" id="TIGR00187">
    <property type="entry name" value="ribE"/>
    <property type="match status" value="1"/>
</dbReference>
<dbReference type="PIRSF" id="PIRSF000498">
    <property type="entry name" value="Riboflavin_syn_A"/>
    <property type="match status" value="1"/>
</dbReference>
<feature type="domain" description="Lumazine-binding" evidence="12">
    <location>
        <begin position="97"/>
        <end position="194"/>
    </location>
</feature>
<evidence type="ECO:0000256" key="6">
    <source>
        <dbReference type="ARBA" id="ARBA00013950"/>
    </source>
</evidence>
<sequence length="225" mass="24187">MFTGLIEEVGTLQHISRQGEALVLTIRASKVLEGVRIGDSISVNGVCLTAIRFDAASVAMDVMPETFRKTTLSRLVPGDRVNLERAMLATARFGGHIVQGHVDGTGVIRERGAVDNAVYFTIEPHDPSLFRYIIAKGSIAIDGISLTVVDSAERTFRVSIIPHTLAETVLQHKTPGDDVNLETDIVGKYVEHLLSWTGGAGASGRGAARRGGGLSEAFFKEHGYM</sequence>
<dbReference type="PANTHER" id="PTHR21098">
    <property type="entry name" value="RIBOFLAVIN SYNTHASE ALPHA CHAIN"/>
    <property type="match status" value="1"/>
</dbReference>
<reference evidence="13 14" key="1">
    <citation type="submission" date="2019-05" db="EMBL/GenBank/DDBJ databases">
        <authorList>
            <person name="Narsing Rao M.P."/>
            <person name="Li W.J."/>
        </authorList>
    </citation>
    <scope>NUCLEOTIDE SEQUENCE [LARGE SCALE GENOMIC DNA]</scope>
    <source>
        <strain evidence="13 14">SYSU_K30003</strain>
    </source>
</reference>
<evidence type="ECO:0000256" key="11">
    <source>
        <dbReference type="PROSITE-ProRule" id="PRU00524"/>
    </source>
</evidence>
<dbReference type="RefSeq" id="WP_138193283.1">
    <property type="nucleotide sequence ID" value="NZ_VCIW01000003.1"/>
</dbReference>
<keyword evidence="8 13" id="KW-0808">Transferase</keyword>
<dbReference type="GO" id="GO:0009231">
    <property type="term" value="P:riboflavin biosynthetic process"/>
    <property type="evidence" value="ECO:0007669"/>
    <property type="project" value="UniProtKB-KW"/>
</dbReference>
<keyword evidence="14" id="KW-1185">Reference proteome</keyword>
<dbReference type="Pfam" id="PF00677">
    <property type="entry name" value="Lum_binding"/>
    <property type="match status" value="2"/>
</dbReference>
<feature type="domain" description="Lumazine-binding" evidence="12">
    <location>
        <begin position="1"/>
        <end position="96"/>
    </location>
</feature>
<evidence type="ECO:0000313" key="14">
    <source>
        <dbReference type="Proteomes" id="UP000309676"/>
    </source>
</evidence>
<evidence type="ECO:0000256" key="2">
    <source>
        <dbReference type="ARBA" id="ARBA00002803"/>
    </source>
</evidence>
<proteinExistence type="predicted"/>
<accession>A0A5R9G9D3</accession>
<dbReference type="AlphaFoldDB" id="A0A5R9G9D3"/>
<dbReference type="EMBL" id="VCIW01000003">
    <property type="protein sequence ID" value="TLS53042.1"/>
    <property type="molecule type" value="Genomic_DNA"/>
</dbReference>
<evidence type="ECO:0000256" key="1">
    <source>
        <dbReference type="ARBA" id="ARBA00000968"/>
    </source>
</evidence>
<dbReference type="PROSITE" id="PS51177">
    <property type="entry name" value="LUMAZINE_BIND"/>
    <property type="match status" value="2"/>
</dbReference>
<evidence type="ECO:0000256" key="7">
    <source>
        <dbReference type="ARBA" id="ARBA00022619"/>
    </source>
</evidence>
<dbReference type="Gene3D" id="2.40.30.20">
    <property type="match status" value="2"/>
</dbReference>
<dbReference type="InterPro" id="IPR001783">
    <property type="entry name" value="Lumazine-bd"/>
</dbReference>
<dbReference type="InterPro" id="IPR026017">
    <property type="entry name" value="Lumazine-bd_dom"/>
</dbReference>
<dbReference type="GO" id="GO:0004746">
    <property type="term" value="F:riboflavin synthase activity"/>
    <property type="evidence" value="ECO:0007669"/>
    <property type="project" value="UniProtKB-UniRule"/>
</dbReference>
<dbReference type="PANTHER" id="PTHR21098:SF12">
    <property type="entry name" value="RIBOFLAVIN SYNTHASE"/>
    <property type="match status" value="1"/>
</dbReference>
<dbReference type="SUPFAM" id="SSF63380">
    <property type="entry name" value="Riboflavin synthase domain-like"/>
    <property type="match status" value="2"/>
</dbReference>
<evidence type="ECO:0000256" key="4">
    <source>
        <dbReference type="ARBA" id="ARBA00011233"/>
    </source>
</evidence>
<evidence type="ECO:0000313" key="13">
    <source>
        <dbReference type="EMBL" id="TLS53042.1"/>
    </source>
</evidence>
<comment type="function">
    <text evidence="2">Catalyzes the dismutation of two molecules of 6,7-dimethyl-8-ribityllumazine, resulting in the formation of riboflavin and 5-amino-6-(D-ribitylamino)uracil.</text>
</comment>
<comment type="catalytic activity">
    <reaction evidence="1">
        <text>2 6,7-dimethyl-8-(1-D-ribityl)lumazine + H(+) = 5-amino-6-(D-ribitylamino)uracil + riboflavin</text>
        <dbReference type="Rhea" id="RHEA:20772"/>
        <dbReference type="ChEBI" id="CHEBI:15378"/>
        <dbReference type="ChEBI" id="CHEBI:15934"/>
        <dbReference type="ChEBI" id="CHEBI:57986"/>
        <dbReference type="ChEBI" id="CHEBI:58201"/>
        <dbReference type="EC" id="2.5.1.9"/>
    </reaction>
</comment>
<organism evidence="13 14">
    <name type="scientific">Paenibacillus antri</name>
    <dbReference type="NCBI Taxonomy" id="2582848"/>
    <lineage>
        <taxon>Bacteria</taxon>
        <taxon>Bacillati</taxon>
        <taxon>Bacillota</taxon>
        <taxon>Bacilli</taxon>
        <taxon>Bacillales</taxon>
        <taxon>Paenibacillaceae</taxon>
        <taxon>Paenibacillus</taxon>
    </lineage>
</organism>
<evidence type="ECO:0000256" key="9">
    <source>
        <dbReference type="ARBA" id="ARBA00022737"/>
    </source>
</evidence>
<keyword evidence="9" id="KW-0677">Repeat</keyword>
<gene>
    <name evidence="13" type="primary">ribE</name>
    <name evidence="13" type="ORF">FE782_06655</name>
</gene>
<evidence type="ECO:0000256" key="5">
    <source>
        <dbReference type="ARBA" id="ARBA00012827"/>
    </source>
</evidence>
<dbReference type="EC" id="2.5.1.9" evidence="5 10"/>
<evidence type="ECO:0000256" key="10">
    <source>
        <dbReference type="NCBIfam" id="TIGR00187"/>
    </source>
</evidence>